<keyword evidence="2" id="KW-1185">Reference proteome</keyword>
<dbReference type="EMBL" id="ADMN01000123">
    <property type="protein sequence ID" value="EFF62532.1"/>
    <property type="molecule type" value="Genomic_DNA"/>
</dbReference>
<organism evidence="1 2">
    <name type="scientific">Turicibacter sanguinis PC909</name>
    <dbReference type="NCBI Taxonomy" id="702450"/>
    <lineage>
        <taxon>Bacteria</taxon>
        <taxon>Bacillati</taxon>
        <taxon>Bacillota</taxon>
        <taxon>Erysipelotrichia</taxon>
        <taxon>Erysipelotrichales</taxon>
        <taxon>Turicibacteraceae</taxon>
        <taxon>Turicibacter</taxon>
    </lineage>
</organism>
<gene>
    <name evidence="1" type="ORF">CUW_1938</name>
</gene>
<evidence type="ECO:0000313" key="2">
    <source>
        <dbReference type="Proteomes" id="UP000002938"/>
    </source>
</evidence>
<comment type="caution">
    <text evidence="1">The sequence shown here is derived from an EMBL/GenBank/DDBJ whole genome shotgun (WGS) entry which is preliminary data.</text>
</comment>
<evidence type="ECO:0008006" key="3">
    <source>
        <dbReference type="Google" id="ProtNLM"/>
    </source>
</evidence>
<sequence>MKKSFSFMQGNKEFYYECKVLADCINALENMSDDEFRQLDFSEVIDYEEIIG</sequence>
<accession>A0ABM9ZYU6</accession>
<dbReference type="Proteomes" id="UP000002938">
    <property type="component" value="Unassembled WGS sequence"/>
</dbReference>
<protein>
    <recommendedName>
        <fullName evidence="3">Phage protein</fullName>
    </recommendedName>
</protein>
<reference evidence="1 2" key="1">
    <citation type="journal article" date="2011" name="J. Bacteriol.">
        <title>Draft Genome Sequence of Turicibacter sanguinis PC909, Isolated from Human Feces.</title>
        <authorList>
            <person name="Cuiv P.O."/>
            <person name="Klaassens E.S."/>
            <person name="Durkin A.S."/>
            <person name="Harkins D.M."/>
            <person name="Foster L."/>
            <person name="McCorrison J."/>
            <person name="Torralba M."/>
            <person name="Nelson K.E."/>
            <person name="Morrison M."/>
        </authorList>
    </citation>
    <scope>NUCLEOTIDE SEQUENCE [LARGE SCALE GENOMIC DNA]</scope>
    <source>
        <strain evidence="1 2">PC909</strain>
    </source>
</reference>
<name>A0ABM9ZYU6_9FIRM</name>
<evidence type="ECO:0000313" key="1">
    <source>
        <dbReference type="EMBL" id="EFF62532.1"/>
    </source>
</evidence>
<proteinExistence type="predicted"/>